<evidence type="ECO:0000313" key="2">
    <source>
        <dbReference type="EMBL" id="ETV72358.1"/>
    </source>
</evidence>
<proteinExistence type="predicted"/>
<evidence type="ECO:0000256" key="1">
    <source>
        <dbReference type="SAM" id="MobiDB-lite"/>
    </source>
</evidence>
<dbReference type="GeneID" id="20814505"/>
<accession>W4G089</accession>
<dbReference type="EMBL" id="KI913154">
    <property type="protein sequence ID" value="ETV72358.1"/>
    <property type="molecule type" value="Genomic_DNA"/>
</dbReference>
<feature type="region of interest" description="Disordered" evidence="1">
    <location>
        <begin position="314"/>
        <end position="338"/>
    </location>
</feature>
<dbReference type="RefSeq" id="XP_009838040.1">
    <property type="nucleotide sequence ID" value="XM_009839738.1"/>
</dbReference>
<dbReference type="VEuPathDB" id="FungiDB:H257_12509"/>
<name>W4G089_APHAT</name>
<dbReference type="AlphaFoldDB" id="W4G089"/>
<feature type="compositionally biased region" description="Pro residues" evidence="1">
    <location>
        <begin position="319"/>
        <end position="329"/>
    </location>
</feature>
<gene>
    <name evidence="2" type="ORF">H257_12509</name>
</gene>
<organism evidence="2">
    <name type="scientific">Aphanomyces astaci</name>
    <name type="common">Crayfish plague agent</name>
    <dbReference type="NCBI Taxonomy" id="112090"/>
    <lineage>
        <taxon>Eukaryota</taxon>
        <taxon>Sar</taxon>
        <taxon>Stramenopiles</taxon>
        <taxon>Oomycota</taxon>
        <taxon>Saprolegniomycetes</taxon>
        <taxon>Saprolegniales</taxon>
        <taxon>Verrucalvaceae</taxon>
        <taxon>Aphanomyces</taxon>
    </lineage>
</organism>
<feature type="compositionally biased region" description="Low complexity" evidence="1">
    <location>
        <begin position="12"/>
        <end position="27"/>
    </location>
</feature>
<feature type="region of interest" description="Disordered" evidence="1">
    <location>
        <begin position="353"/>
        <end position="401"/>
    </location>
</feature>
<protein>
    <submittedName>
        <fullName evidence="2">Uncharacterized protein</fullName>
    </submittedName>
</protein>
<feature type="region of interest" description="Disordered" evidence="1">
    <location>
        <begin position="1"/>
        <end position="36"/>
    </location>
</feature>
<reference evidence="2" key="1">
    <citation type="submission" date="2013-12" db="EMBL/GenBank/DDBJ databases">
        <title>The Genome Sequence of Aphanomyces astaci APO3.</title>
        <authorList>
            <consortium name="The Broad Institute Genomics Platform"/>
            <person name="Russ C."/>
            <person name="Tyler B."/>
            <person name="van West P."/>
            <person name="Dieguez-Uribeondo J."/>
            <person name="Young S.K."/>
            <person name="Zeng Q."/>
            <person name="Gargeya S."/>
            <person name="Fitzgerald M."/>
            <person name="Abouelleil A."/>
            <person name="Alvarado L."/>
            <person name="Chapman S.B."/>
            <person name="Gainer-Dewar J."/>
            <person name="Goldberg J."/>
            <person name="Griggs A."/>
            <person name="Gujja S."/>
            <person name="Hansen M."/>
            <person name="Howarth C."/>
            <person name="Imamovic A."/>
            <person name="Ireland A."/>
            <person name="Larimer J."/>
            <person name="McCowan C."/>
            <person name="Murphy C."/>
            <person name="Pearson M."/>
            <person name="Poon T.W."/>
            <person name="Priest M."/>
            <person name="Roberts A."/>
            <person name="Saif S."/>
            <person name="Shea T."/>
            <person name="Sykes S."/>
            <person name="Wortman J."/>
            <person name="Nusbaum C."/>
            <person name="Birren B."/>
        </authorList>
    </citation>
    <scope>NUCLEOTIDE SEQUENCE [LARGE SCALE GENOMIC DNA]</scope>
    <source>
        <strain evidence="2">APO3</strain>
    </source>
</reference>
<dbReference type="OrthoDB" id="72397at2759"/>
<sequence>MGNITAAATRGAATPKPATSKATAPPTDKQPQGKIPVVPPDKQLLFIEDQVAQRAEWNAESVFVYVKRLCGGLQESESEGRKRRQKVKSFVPGVHNTFSFKHNLDDSSASSPRMQAAATTIVAWLRRHMYRMRWRRAVLLLVLRLRDEQRLQRDEAALEHTICRFRDILKEGFTASKVAVHGNLKTIQLRLVVDTTCDECYLTWTPSKKRDPRVMLHEIESVVPARKNMEGTVIPIHLLRKVSYRRTFILSIHTKSMIKGVPAIPKRMILQVATAKERDFFVKGFHRYLDNRTGEGYVDATGVPRMDTRRAALSFFNPPASPPSSPPQAPTTHPSLSRLEQLELNELRRKKPPAMTMASADTPAPSPVDVLSGDEDEGDGTPMGHESKRVAPCPVDEPPPTPLLSHLYSTRYDAMDMKDAEQAMQARPVLTAHQAHLLDEEDRLSSVFDRILLMQT</sequence>